<dbReference type="AlphaFoldDB" id="A0A814JH35"/>
<gene>
    <name evidence="1" type="ORF">SEV965_LOCUS12613</name>
</gene>
<dbReference type="EMBL" id="CAJNOU010000575">
    <property type="protein sequence ID" value="CAF1036852.1"/>
    <property type="molecule type" value="Genomic_DNA"/>
</dbReference>
<name>A0A814JH35_9BILA</name>
<proteinExistence type="predicted"/>
<dbReference type="Proteomes" id="UP000663889">
    <property type="component" value="Unassembled WGS sequence"/>
</dbReference>
<sequence>MHQKVEFIGHKYHNALAQLAEVPGIAISGGGFTLDWYQFYFTLPFRLVSSITGQLLYNLSVYYLCLLIEQSLSVQISAKQIDTFSSHNALAQLAEVPGFAISGGGLTLDWYQFYFTLPFRLVSLITGQLLYNLYVYYLCLLIEQSLSVQISAKQIDTFISFDYIIFVQRLILIQDMK</sequence>
<accession>A0A814JH35</accession>
<protein>
    <submittedName>
        <fullName evidence="1">Uncharacterized protein</fullName>
    </submittedName>
</protein>
<reference evidence="1" key="1">
    <citation type="submission" date="2021-02" db="EMBL/GenBank/DDBJ databases">
        <authorList>
            <person name="Nowell W R."/>
        </authorList>
    </citation>
    <scope>NUCLEOTIDE SEQUENCE</scope>
</reference>
<organism evidence="1 2">
    <name type="scientific">Rotaria sordida</name>
    <dbReference type="NCBI Taxonomy" id="392033"/>
    <lineage>
        <taxon>Eukaryota</taxon>
        <taxon>Metazoa</taxon>
        <taxon>Spiralia</taxon>
        <taxon>Gnathifera</taxon>
        <taxon>Rotifera</taxon>
        <taxon>Eurotatoria</taxon>
        <taxon>Bdelloidea</taxon>
        <taxon>Philodinida</taxon>
        <taxon>Philodinidae</taxon>
        <taxon>Rotaria</taxon>
    </lineage>
</organism>
<evidence type="ECO:0000313" key="2">
    <source>
        <dbReference type="Proteomes" id="UP000663889"/>
    </source>
</evidence>
<evidence type="ECO:0000313" key="1">
    <source>
        <dbReference type="EMBL" id="CAF1036852.1"/>
    </source>
</evidence>
<comment type="caution">
    <text evidence="1">The sequence shown here is derived from an EMBL/GenBank/DDBJ whole genome shotgun (WGS) entry which is preliminary data.</text>
</comment>